<dbReference type="GO" id="GO:0000462">
    <property type="term" value="P:maturation of SSU-rRNA from tricistronic rRNA transcript (SSU-rRNA, 5.8S rRNA, LSU-rRNA)"/>
    <property type="evidence" value="ECO:0007669"/>
    <property type="project" value="TreeGrafter"/>
</dbReference>
<reference evidence="8 9" key="2">
    <citation type="submission" date="2018-04" db="EMBL/GenBank/DDBJ databases">
        <title>OglaRS2 (Oryza glaberrima Reference Sequence Version 2).</title>
        <authorList>
            <person name="Zhang J."/>
            <person name="Kudrna D."/>
            <person name="Lee S."/>
            <person name="Talag J."/>
            <person name="Rajasekar S."/>
            <person name="Wing R.A."/>
        </authorList>
    </citation>
    <scope>NUCLEOTIDE SEQUENCE [LARGE SCALE GENOMIC DNA]</scope>
    <source>
        <strain evidence="8 9">cv. IRGC 96717</strain>
    </source>
</reference>
<dbReference type="InterPro" id="IPR056473">
    <property type="entry name" value="HEAT_Utp10/HEAT1"/>
</dbReference>
<evidence type="ECO:0000256" key="1">
    <source>
        <dbReference type="ARBA" id="ARBA00004604"/>
    </source>
</evidence>
<reference evidence="8" key="1">
    <citation type="submission" date="2015-06" db="UniProtKB">
        <authorList>
            <consortium name="EnsemblPlants"/>
        </authorList>
    </citation>
    <scope>IDENTIFICATION</scope>
</reference>
<dbReference type="InterPro" id="IPR022125">
    <property type="entry name" value="U3snoRNP10_N"/>
</dbReference>
<keyword evidence="6" id="KW-0687">Ribonucleoprotein</keyword>
<organism evidence="8 9">
    <name type="scientific">Oryza glaberrima</name>
    <name type="common">African rice</name>
    <dbReference type="NCBI Taxonomy" id="4538"/>
    <lineage>
        <taxon>Eukaryota</taxon>
        <taxon>Viridiplantae</taxon>
        <taxon>Streptophyta</taxon>
        <taxon>Embryophyta</taxon>
        <taxon>Tracheophyta</taxon>
        <taxon>Spermatophyta</taxon>
        <taxon>Magnoliopsida</taxon>
        <taxon>Liliopsida</taxon>
        <taxon>Poales</taxon>
        <taxon>Poaceae</taxon>
        <taxon>BOP clade</taxon>
        <taxon>Oryzoideae</taxon>
        <taxon>Oryzeae</taxon>
        <taxon>Oryzinae</taxon>
        <taxon>Oryza</taxon>
    </lineage>
</organism>
<dbReference type="GO" id="GO:0030515">
    <property type="term" value="F:snoRNA binding"/>
    <property type="evidence" value="ECO:0007669"/>
    <property type="project" value="TreeGrafter"/>
</dbReference>
<dbReference type="PANTHER" id="PTHR13457:SF1">
    <property type="entry name" value="HEAT REPEAT-CONTAINING PROTEIN 1"/>
    <property type="match status" value="1"/>
</dbReference>
<name>I1PNK8_ORYGL</name>
<dbReference type="Gene3D" id="1.25.10.10">
    <property type="entry name" value="Leucine-rich Repeat Variant"/>
    <property type="match status" value="1"/>
</dbReference>
<comment type="subcellular location">
    <subcellularLocation>
        <location evidence="1">Nucleus</location>
        <location evidence="1">Nucleolus</location>
    </subcellularLocation>
</comment>
<dbReference type="InterPro" id="IPR016024">
    <property type="entry name" value="ARM-type_fold"/>
</dbReference>
<dbReference type="eggNOG" id="KOG1837">
    <property type="taxonomic scope" value="Eukaryota"/>
</dbReference>
<evidence type="ECO:0000256" key="6">
    <source>
        <dbReference type="ARBA" id="ARBA00023274"/>
    </source>
</evidence>
<sequence length="2142" mass="239866">MASIASQLQAIKSAVGAAPEPARRPITRPSVLFDAKEAADIDLRAILPIALSGLEHLEGVDERFRRYRNTLFSETSLEVNREQLTTKENDKLNKSISSYLRLLAGYLQLQAAMQTLEYLIRRYLVHVYNLDELLLCALPYHDTHTFVRIVQLINLGNSKWAFLDAVKSSGAPPPRSVMVQQCIRDKAVLETICNYAAPTKEFHHSRTVVCFCTAVIVECLGAIPKLDTDIVQRVLGFVFDSLNPAMKGDQDYKAGALMIIGVLATRATLAPKLVQNLIFFVARAAQHDALDTIDLPWLRVTVMAIISLVQSQSVTDFPKKPLMILKDIRDFSGILSVLCCEFNIERFIRLYVESLVGYSSSDDSCHSHLIEIVETLNIEKFVERIVYKVLDHCVKASQAAENLDMNRTGLWSKKTLNVIGKKYPKELRNAIHKFLENSEVNSIGEDFASNLLGLVFDESKGMPTEISDSNIWFSLDHPKAEVRKSALSKIATSNIFKNHNLNPQNLINMQDAIIHNMYDDDLSVVEAALSIEGLAAVASPVSLLKVYDDLLANCINIIHKGGPKASKACDVAVSCLEKIIIEYRLHYIEHAKDIAAVVFRLLIVHPKTVRVNLKALELAKSIQWEFYTSSSLVYNVITTDKMKGISPESVASINMKNIKAFSETFLANPNKHVEWLADAGKGSAFSRALFLLIILQSLLAPAEVLDMQMSLCQACLPVLKNKWCQIKPKDGRVGDEINIDKLEKCITELVKHVFNNDTEALNARILVCIFWGMLRVQSSYIKQSSMINDGGNTLLDDLFLFFITSPGKIIFQKHLQYLMVNCTRAPFQFISKYFVDEGFSAGVRVESLLMLASICSLLLGFPCVMLPLAHENKDVRSSALKCIEGLSLVWQRLSASLSRNGNGSKLPKCMLSPTFGVFLGSLVNQKTMISSDTRFLPAYISSLLSPSQDLMVPENLHERFDQSTKDAILHFILRSGMKLSSYGKFMILSILKGVGSILFDVEDVKSLLFDLLDRRNQYQSGCESRQIMSTHEIQILCLLLEVMFSVSNSANVSSETSEALLKVLRIDVSAQEDPVVVMPCVTALQAVQPVFFDFLKTDTQEKVFASLISMFRTENTEIRNAARDAILRINVHASTAVKFIELIAAQGDKKMNSKRIKRKEDLNHDIFKNFDDLFGVKPTASVLVSLLDVLFLKKDVIQRTCLLQPLFQLLLKLLSDQWILGIVCQYNKGHDASPENPDLSNFMIEAQQLVLLILKDITDTLQSGHQDELFNCRDINLLINCIQSAKDLGTRNHGFSLIASLAKAFPQVVSESIEDLFVAIGDAVKQLFIKALVDVVEHRRLTLMVYLLRTLGEKKCLSTVIMCLLHSLVGRISHSPEHQGALSLRAMPQEWEYGLAVNITNQYSYKLWFHCLSKLLQEIRVHEKQYLLPMLHLAMQFILFKLQDTELIFDLDSEEAANSIQGSLGELMKEVVLCVAAVRDKKTGISGDALKELRDSANTILKVIAGWMCASTYFKGISRMLEHSRSVVKRKALGILCETAKGNNLIQKKQKKARKLNHSTPATALQVDKSSAPCFSELCVKILELVDREVDSDSSVRIAAISSLETLAKEYPSDNPAYRKCLAKITNHINSGDAVTSSRSIYTVGSLINVLGSKALPQLPLIMKNMLQVSHQVSFCPSGKYVHSSTKTDAKLSNQAIPILLSVLTTVEVIVKKLGEFVNPYLEEILDLVVLHLECASRNDEKLDAKAADVRKLLTDKVPVRLMLSPLLNLYNGAIKCGEASLSLAFEMLSTLVGAMDRLAVGTYHTKVYEHCLVALDLRRQHLDSLKNIAIVEQSIIHAITTLTMKLTEATFRPLFLRTLEWAESEVDRSTSKRSMDRAIVFYKLVNSLAEKHRLGLVLPISVRNWPGMGSLFTPYFKYLLEGSVQYLSEDDALISSKQKKKKAKLEDAPVEQKDKLSGPKLWNLRALVLKSLHKCFLYDNDQKILDSSNFQALLKPIVSQFVIEPPEHFESVPEAPSVDEVDETLVLCLGQMAVTARSDVLWKPLNHEVGTKHYARSSLFLDNGQVLMRTRSDKVRPKMLGLKVVRHMVQHLKEEYVVLLPETIPFLAELLEDVELPVKTLAQEIVKEMETLSGESLRQYL</sequence>
<evidence type="ECO:0000256" key="5">
    <source>
        <dbReference type="ARBA" id="ARBA00023242"/>
    </source>
</evidence>
<dbReference type="Gramene" id="ORGLA04G0177700.1">
    <property type="protein sequence ID" value="ORGLA04G0177700.1"/>
    <property type="gene ID" value="ORGLA04G0177700"/>
</dbReference>
<dbReference type="STRING" id="4538.I1PNK8"/>
<dbReference type="Pfam" id="PF23243">
    <property type="entry name" value="HEAT_HEATR1"/>
    <property type="match status" value="1"/>
</dbReference>
<evidence type="ECO:0000256" key="3">
    <source>
        <dbReference type="ARBA" id="ARBA00022517"/>
    </source>
</evidence>
<protein>
    <recommendedName>
        <fullName evidence="7">BP28 C-terminal domain-containing protein</fullName>
    </recommendedName>
</protein>
<dbReference type="HOGENOM" id="CLU_001128_3_0_1"/>
<dbReference type="InterPro" id="IPR056384">
    <property type="entry name" value="ARM_At3g06530"/>
</dbReference>
<dbReference type="GO" id="GO:0045943">
    <property type="term" value="P:positive regulation of transcription by RNA polymerase I"/>
    <property type="evidence" value="ECO:0007669"/>
    <property type="project" value="TreeGrafter"/>
</dbReference>
<dbReference type="EnsemblPlants" id="ORGLA04G0177700.1">
    <property type="protein sequence ID" value="ORGLA04G0177700.1"/>
    <property type="gene ID" value="ORGLA04G0177700"/>
</dbReference>
<dbReference type="GO" id="GO:0030686">
    <property type="term" value="C:90S preribosome"/>
    <property type="evidence" value="ECO:0007669"/>
    <property type="project" value="TreeGrafter"/>
</dbReference>
<dbReference type="InterPro" id="IPR011989">
    <property type="entry name" value="ARM-like"/>
</dbReference>
<keyword evidence="9" id="KW-1185">Reference proteome</keyword>
<proteinExistence type="inferred from homology"/>
<evidence type="ECO:0000256" key="4">
    <source>
        <dbReference type="ARBA" id="ARBA00022552"/>
    </source>
</evidence>
<dbReference type="InterPro" id="IPR040191">
    <property type="entry name" value="UTP10"/>
</dbReference>
<dbReference type="SUPFAM" id="SSF48371">
    <property type="entry name" value="ARM repeat"/>
    <property type="match status" value="2"/>
</dbReference>
<evidence type="ECO:0000313" key="9">
    <source>
        <dbReference type="Proteomes" id="UP000007306"/>
    </source>
</evidence>
<comment type="similarity">
    <text evidence="2">Belongs to the HEATR1/UTP10 family.</text>
</comment>
<evidence type="ECO:0000259" key="7">
    <source>
        <dbReference type="SMART" id="SM01036"/>
    </source>
</evidence>
<feature type="domain" description="BP28 C-terminal" evidence="7">
    <location>
        <begin position="1798"/>
        <end position="1984"/>
    </location>
</feature>
<evidence type="ECO:0000313" key="8">
    <source>
        <dbReference type="EnsemblPlants" id="ORGLA04G0177700.1"/>
    </source>
</evidence>
<keyword evidence="3" id="KW-0690">Ribosome biogenesis</keyword>
<keyword evidence="4" id="KW-0698">rRNA processing</keyword>
<dbReference type="InterPro" id="IPR012954">
    <property type="entry name" value="BP28_C_dom"/>
</dbReference>
<dbReference type="PANTHER" id="PTHR13457">
    <property type="entry name" value="BAP28"/>
    <property type="match status" value="1"/>
</dbReference>
<dbReference type="GO" id="GO:0032040">
    <property type="term" value="C:small-subunit processome"/>
    <property type="evidence" value="ECO:0007669"/>
    <property type="project" value="TreeGrafter"/>
</dbReference>
<keyword evidence="5" id="KW-0539">Nucleus</keyword>
<accession>I1PNK8</accession>
<dbReference type="GO" id="GO:0034455">
    <property type="term" value="C:t-UTP complex"/>
    <property type="evidence" value="ECO:0007669"/>
    <property type="project" value="TreeGrafter"/>
</dbReference>
<dbReference type="SMART" id="SM01036">
    <property type="entry name" value="BP28CT"/>
    <property type="match status" value="1"/>
</dbReference>
<dbReference type="Pfam" id="PF12397">
    <property type="entry name" value="U3snoRNP10"/>
    <property type="match status" value="1"/>
</dbReference>
<evidence type="ECO:0000256" key="2">
    <source>
        <dbReference type="ARBA" id="ARBA00010559"/>
    </source>
</evidence>
<dbReference type="Proteomes" id="UP000007306">
    <property type="component" value="Chromosome 4"/>
</dbReference>
<dbReference type="OMA" id="NDVMWKQ"/>
<dbReference type="Pfam" id="PF08146">
    <property type="entry name" value="BP28CT"/>
    <property type="match status" value="1"/>
</dbReference>
<dbReference type="Pfam" id="PF24477">
    <property type="entry name" value="ARM_At3g06530"/>
    <property type="match status" value="1"/>
</dbReference>